<evidence type="ECO:0000313" key="3">
    <source>
        <dbReference type="Proteomes" id="UP000241386"/>
    </source>
</evidence>
<accession>A0A2P1JVM7</accession>
<gene>
    <name evidence="2" type="primary">8</name>
    <name evidence="2" type="ORF">PBI_ADLER_8</name>
</gene>
<evidence type="ECO:0000313" key="2">
    <source>
        <dbReference type="EMBL" id="AVO24399.1"/>
    </source>
</evidence>
<proteinExistence type="predicted"/>
<dbReference type="Proteomes" id="UP000241386">
    <property type="component" value="Segment"/>
</dbReference>
<feature type="region of interest" description="Disordered" evidence="1">
    <location>
        <begin position="1"/>
        <end position="28"/>
    </location>
</feature>
<protein>
    <submittedName>
        <fullName evidence="2">Uncharacterized protein</fullName>
    </submittedName>
</protein>
<evidence type="ECO:0000256" key="1">
    <source>
        <dbReference type="SAM" id="MobiDB-lite"/>
    </source>
</evidence>
<name>A0A2P1JVM7_9CAUD</name>
<organism evidence="2 3">
    <name type="scientific">Microbacterium phage AlexAdler</name>
    <dbReference type="NCBI Taxonomy" id="2094142"/>
    <lineage>
        <taxon>Viruses</taxon>
        <taxon>Duplodnaviria</taxon>
        <taxon>Heunggongvirae</taxon>
        <taxon>Uroviricota</taxon>
        <taxon>Caudoviricetes</taxon>
        <taxon>Ilzatvirus</taxon>
        <taxon>Ilzatvirus teagan</taxon>
    </lineage>
</organism>
<dbReference type="EMBL" id="MG962360">
    <property type="protein sequence ID" value="AVO24399.1"/>
    <property type="molecule type" value="Genomic_DNA"/>
</dbReference>
<reference evidence="2 3" key="1">
    <citation type="submission" date="2018-02" db="EMBL/GenBank/DDBJ databases">
        <authorList>
            <person name="Stanton A.-C.J."/>
            <person name="McDonough A.P."/>
            <person name="Garlena R.A."/>
            <person name="Russell D.A."/>
            <person name="Pope W.H."/>
            <person name="Jacobs-Sera D."/>
            <person name="Hatfull G.F."/>
        </authorList>
    </citation>
    <scope>NUCLEOTIDE SEQUENCE [LARGE SCALE GENOMIC DNA]</scope>
</reference>
<sequence>MIQMACTDCNPDPVSETEGAGVVDEQETPGGIYDHAEIADTPEA</sequence>